<keyword evidence="4" id="KW-1185">Reference proteome</keyword>
<dbReference type="GO" id="GO:0000307">
    <property type="term" value="C:cyclin-dependent protein kinase holoenzyme complex"/>
    <property type="evidence" value="ECO:0007669"/>
    <property type="project" value="TreeGrafter"/>
</dbReference>
<dbReference type="SUPFAM" id="SSF47954">
    <property type="entry name" value="Cyclin-like"/>
    <property type="match status" value="1"/>
</dbReference>
<evidence type="ECO:0000259" key="2">
    <source>
        <dbReference type="Pfam" id="PF00134"/>
    </source>
</evidence>
<dbReference type="PANTHER" id="PTHR15615">
    <property type="match status" value="1"/>
</dbReference>
<reference evidence="3" key="1">
    <citation type="submission" date="2023-11" db="EMBL/GenBank/DDBJ databases">
        <authorList>
            <person name="De Vega J J."/>
            <person name="De Vega J J."/>
        </authorList>
    </citation>
    <scope>NUCLEOTIDE SEQUENCE</scope>
</reference>
<dbReference type="GO" id="GO:0016538">
    <property type="term" value="F:cyclin-dependent protein serine/threonine kinase regulator activity"/>
    <property type="evidence" value="ECO:0007669"/>
    <property type="project" value="TreeGrafter"/>
</dbReference>
<dbReference type="InterPro" id="IPR006671">
    <property type="entry name" value="Cyclin_N"/>
</dbReference>
<dbReference type="CDD" id="cd20557">
    <property type="entry name" value="CYCLIN_ScPCL1-like"/>
    <property type="match status" value="1"/>
</dbReference>
<dbReference type="GO" id="GO:0019901">
    <property type="term" value="F:protein kinase binding"/>
    <property type="evidence" value="ECO:0007669"/>
    <property type="project" value="InterPro"/>
</dbReference>
<dbReference type="AlphaFoldDB" id="A0AAD2GUH5"/>
<feature type="domain" description="Cyclin N-terminal" evidence="2">
    <location>
        <begin position="98"/>
        <end position="201"/>
    </location>
</feature>
<dbReference type="PANTHER" id="PTHR15615:SF10">
    <property type="entry name" value="PHO85 CYCLIN-2-RELATED"/>
    <property type="match status" value="1"/>
</dbReference>
<accession>A0AAD2GUH5</accession>
<dbReference type="InterPro" id="IPR036915">
    <property type="entry name" value="Cyclin-like_sf"/>
</dbReference>
<dbReference type="InterPro" id="IPR013922">
    <property type="entry name" value="Cyclin_PHO80-like"/>
</dbReference>
<dbReference type="GO" id="GO:0005634">
    <property type="term" value="C:nucleus"/>
    <property type="evidence" value="ECO:0007669"/>
    <property type="project" value="TreeGrafter"/>
</dbReference>
<evidence type="ECO:0000256" key="1">
    <source>
        <dbReference type="SAM" id="MobiDB-lite"/>
    </source>
</evidence>
<dbReference type="Proteomes" id="UP001295794">
    <property type="component" value="Unassembled WGS sequence"/>
</dbReference>
<feature type="region of interest" description="Disordered" evidence="1">
    <location>
        <begin position="77"/>
        <end position="96"/>
    </location>
</feature>
<dbReference type="Gene3D" id="1.10.472.10">
    <property type="entry name" value="Cyclin-like"/>
    <property type="match status" value="1"/>
</dbReference>
<dbReference type="Pfam" id="PF00134">
    <property type="entry name" value="Cyclin_N"/>
    <property type="match status" value="1"/>
</dbReference>
<name>A0AAD2GUH5_9AGAR</name>
<comment type="caution">
    <text evidence="3">The sequence shown here is derived from an EMBL/GenBank/DDBJ whole genome shotgun (WGS) entry which is preliminary data.</text>
</comment>
<sequence>MRDFQMDSLRGMHPASLAHPASHSHVMLQLIGMVISPPLIGELLHPRIFPMCSLFEEYTVDCVTEAVRFALDHDTRASAPSSSFHRKRNSRYTGSRSAEDDYRHLTDFVTTLVSHAQITTPTLLVALTYITRARAIMFIRCASAFVAQRLILGALVLASKYTQDSTMLNCHWAMCTAGLFTTRDVSKIERDVLAVLDWELRVREVEVLVQCEGMKKRADEGLAESVRYSRRNRSVRHHRRRRITTTSVVCTSPAGVPDLASSPASSRDIVSPRTPQDVIPSWREPSKATRVAMSVVRHVKRRMSGIIVPGS</sequence>
<organism evidence="3 4">
    <name type="scientific">Mycena citricolor</name>
    <dbReference type="NCBI Taxonomy" id="2018698"/>
    <lineage>
        <taxon>Eukaryota</taxon>
        <taxon>Fungi</taxon>
        <taxon>Dikarya</taxon>
        <taxon>Basidiomycota</taxon>
        <taxon>Agaricomycotina</taxon>
        <taxon>Agaricomycetes</taxon>
        <taxon>Agaricomycetidae</taxon>
        <taxon>Agaricales</taxon>
        <taxon>Marasmiineae</taxon>
        <taxon>Mycenaceae</taxon>
        <taxon>Mycena</taxon>
    </lineage>
</organism>
<dbReference type="EMBL" id="CAVNYO010000045">
    <property type="protein sequence ID" value="CAK5263811.1"/>
    <property type="molecule type" value="Genomic_DNA"/>
</dbReference>
<evidence type="ECO:0000313" key="4">
    <source>
        <dbReference type="Proteomes" id="UP001295794"/>
    </source>
</evidence>
<evidence type="ECO:0000313" key="3">
    <source>
        <dbReference type="EMBL" id="CAK5263811.1"/>
    </source>
</evidence>
<protein>
    <recommendedName>
        <fullName evidence="2">Cyclin N-terminal domain-containing protein</fullName>
    </recommendedName>
</protein>
<feature type="region of interest" description="Disordered" evidence="1">
    <location>
        <begin position="254"/>
        <end position="277"/>
    </location>
</feature>
<proteinExistence type="predicted"/>
<gene>
    <name evidence="3" type="ORF">MYCIT1_LOCUS3481</name>
</gene>